<evidence type="ECO:0000256" key="1">
    <source>
        <dbReference type="SAM" id="Phobius"/>
    </source>
</evidence>
<dbReference type="EMBL" id="FOGU01000001">
    <property type="protein sequence ID" value="SER57650.1"/>
    <property type="molecule type" value="Genomic_DNA"/>
</dbReference>
<dbReference type="AlphaFoldDB" id="A0A1H9QB35"/>
<feature type="transmembrane region" description="Helical" evidence="1">
    <location>
        <begin position="32"/>
        <end position="51"/>
    </location>
</feature>
<sequence length="60" mass="6247">MLPRPLEYLLAALALALGMALCATGGALLGARPIVAQGEAVVGLILLYLGARGLRTLFRR</sequence>
<dbReference type="STRING" id="641238.SAMN04490244_101545"/>
<accession>A0A1H9QB35</accession>
<keyword evidence="3" id="KW-1185">Reference proteome</keyword>
<protein>
    <submittedName>
        <fullName evidence="2">Uncharacterized protein</fullName>
    </submittedName>
</protein>
<evidence type="ECO:0000313" key="3">
    <source>
        <dbReference type="Proteomes" id="UP000198885"/>
    </source>
</evidence>
<proteinExistence type="predicted"/>
<organism evidence="2 3">
    <name type="scientific">Tranquillimonas rosea</name>
    <dbReference type="NCBI Taxonomy" id="641238"/>
    <lineage>
        <taxon>Bacteria</taxon>
        <taxon>Pseudomonadati</taxon>
        <taxon>Pseudomonadota</taxon>
        <taxon>Alphaproteobacteria</taxon>
        <taxon>Rhodobacterales</taxon>
        <taxon>Roseobacteraceae</taxon>
        <taxon>Tranquillimonas</taxon>
    </lineage>
</organism>
<keyword evidence="1" id="KW-0812">Transmembrane</keyword>
<dbReference type="RefSeq" id="WP_092687913.1">
    <property type="nucleotide sequence ID" value="NZ_FOGU01000001.1"/>
</dbReference>
<keyword evidence="1" id="KW-1133">Transmembrane helix</keyword>
<reference evidence="2 3" key="1">
    <citation type="submission" date="2016-10" db="EMBL/GenBank/DDBJ databases">
        <authorList>
            <person name="de Groot N.N."/>
        </authorList>
    </citation>
    <scope>NUCLEOTIDE SEQUENCE [LARGE SCALE GENOMIC DNA]</scope>
    <source>
        <strain evidence="2 3">DSM 23042</strain>
    </source>
</reference>
<evidence type="ECO:0000313" key="2">
    <source>
        <dbReference type="EMBL" id="SER57650.1"/>
    </source>
</evidence>
<dbReference type="Proteomes" id="UP000198885">
    <property type="component" value="Unassembled WGS sequence"/>
</dbReference>
<gene>
    <name evidence="2" type="ORF">SAMN04490244_101545</name>
</gene>
<keyword evidence="1" id="KW-0472">Membrane</keyword>
<name>A0A1H9QB35_9RHOB</name>